<dbReference type="Pfam" id="PF06445">
    <property type="entry name" value="GyrI-like"/>
    <property type="match status" value="1"/>
</dbReference>
<comment type="subcellular location">
    <subcellularLocation>
        <location evidence="3">Cytoplasm</location>
    </subcellularLocation>
</comment>
<dbReference type="EMBL" id="QRAP01000004">
    <property type="protein sequence ID" value="RDK92055.1"/>
    <property type="molecule type" value="Genomic_DNA"/>
</dbReference>
<sequence>MELKIETRAARTFAGIRKVGPLDKTVYEGFNELMAWVERHNVTCGEWIAVYYDNPHDVPPEKMRVDTVLTVADDFVLPPGSEGLRIDTLEGGLYAVARAHITDGDFGKPWAAFFNELLPGSGYVPSGGSYYEEYLNDGSESGIWDFDMCVPVKKI</sequence>
<keyword evidence="1 3" id="KW-0963">Cytoplasm</keyword>
<evidence type="ECO:0000256" key="1">
    <source>
        <dbReference type="ARBA" id="ARBA00022490"/>
    </source>
</evidence>
<evidence type="ECO:0000313" key="6">
    <source>
        <dbReference type="Proteomes" id="UP000254848"/>
    </source>
</evidence>
<dbReference type="RefSeq" id="WP_115458382.1">
    <property type="nucleotide sequence ID" value="NZ_QRAP01000004.1"/>
</dbReference>
<dbReference type="InterPro" id="IPR029442">
    <property type="entry name" value="GyrI-like"/>
</dbReference>
<proteinExistence type="inferred from homology"/>
<accession>A0A370QS51</accession>
<evidence type="ECO:0000313" key="5">
    <source>
        <dbReference type="EMBL" id="RDK92055.1"/>
    </source>
</evidence>
<keyword evidence="6" id="KW-1185">Reference proteome</keyword>
<evidence type="ECO:0000256" key="3">
    <source>
        <dbReference type="HAMAP-Rule" id="MF_01896"/>
    </source>
</evidence>
<name>A0A370QS51_9GAMM</name>
<dbReference type="OrthoDB" id="282744at2"/>
<dbReference type="AlphaFoldDB" id="A0A370QS51"/>
<dbReference type="Proteomes" id="UP000254848">
    <property type="component" value="Unassembled WGS sequence"/>
</dbReference>
<comment type="subunit">
    <text evidence="3">Interacts with DNA gyrase.</text>
</comment>
<evidence type="ECO:0000256" key="2">
    <source>
        <dbReference type="ARBA" id="ARBA00023016"/>
    </source>
</evidence>
<dbReference type="InterPro" id="IPR024911">
    <property type="entry name" value="SmbC"/>
</dbReference>
<keyword evidence="2 3" id="KW-0346">Stress response</keyword>
<dbReference type="SMART" id="SM00871">
    <property type="entry name" value="AraC_E_bind"/>
    <property type="match status" value="1"/>
</dbReference>
<comment type="function">
    <text evidence="3">Inhibits the supercoiling activity of DNA gyrase. Acts by inhibiting DNA gyrase at an early step, prior to (or at the step of) binding of DNA by the gyrase. It protects cells against toxins that target DNA gyrase, by inhibiting activity of these toxins and reducing the formation of lethal double-strand breaks in the cell.</text>
</comment>
<dbReference type="Gene3D" id="3.20.80.10">
    <property type="entry name" value="Regulatory factor, effector binding domain"/>
    <property type="match status" value="1"/>
</dbReference>
<comment type="similarity">
    <text evidence="3">Belongs to the DNA gyrase inhibitor family.</text>
</comment>
<comment type="caution">
    <text evidence="5">The sequence shown here is derived from an EMBL/GenBank/DDBJ whole genome shotgun (WGS) entry which is preliminary data.</text>
</comment>
<evidence type="ECO:0000259" key="4">
    <source>
        <dbReference type="SMART" id="SM00871"/>
    </source>
</evidence>
<dbReference type="InterPro" id="IPR010499">
    <property type="entry name" value="AraC_E-bd"/>
</dbReference>
<dbReference type="PANTHER" id="PTHR40055">
    <property type="entry name" value="TRANSCRIPTIONAL REGULATOR YGIV-RELATED"/>
    <property type="match status" value="1"/>
</dbReference>
<dbReference type="GO" id="GO:0008657">
    <property type="term" value="F:DNA topoisomerase type II (double strand cut, ATP-hydrolyzing) inhibitor activity"/>
    <property type="evidence" value="ECO:0007669"/>
    <property type="project" value="UniProtKB-UniRule"/>
</dbReference>
<dbReference type="InterPro" id="IPR050908">
    <property type="entry name" value="SmbC-like"/>
</dbReference>
<reference evidence="5 6" key="1">
    <citation type="submission" date="2018-07" db="EMBL/GenBank/DDBJ databases">
        <title>Genomic Encyclopedia of Type Strains, Phase IV (KMG-IV): sequencing the most valuable type-strain genomes for metagenomic binning, comparative biology and taxonomic classification.</title>
        <authorList>
            <person name="Goeker M."/>
        </authorList>
    </citation>
    <scope>NUCLEOTIDE SEQUENCE [LARGE SCALE GENOMIC DNA]</scope>
    <source>
        <strain evidence="5 6">DSM 103736</strain>
    </source>
</reference>
<dbReference type="GO" id="GO:0005737">
    <property type="term" value="C:cytoplasm"/>
    <property type="evidence" value="ECO:0007669"/>
    <property type="project" value="UniProtKB-SubCell"/>
</dbReference>
<dbReference type="SUPFAM" id="SSF55136">
    <property type="entry name" value="Probable bacterial effector-binding domain"/>
    <property type="match status" value="1"/>
</dbReference>
<organism evidence="5 6">
    <name type="scientific">Enterobacillus tribolii</name>
    <dbReference type="NCBI Taxonomy" id="1487935"/>
    <lineage>
        <taxon>Bacteria</taxon>
        <taxon>Pseudomonadati</taxon>
        <taxon>Pseudomonadota</taxon>
        <taxon>Gammaproteobacteria</taxon>
        <taxon>Enterobacterales</taxon>
        <taxon>Hafniaceae</taxon>
        <taxon>Enterobacillus</taxon>
    </lineage>
</organism>
<dbReference type="HAMAP" id="MF_01896">
    <property type="entry name" value="DNA_gyrase_inhibitor"/>
    <property type="match status" value="1"/>
</dbReference>
<dbReference type="InterPro" id="IPR011256">
    <property type="entry name" value="Reg_factor_effector_dom_sf"/>
</dbReference>
<feature type="domain" description="AraC effector-binding" evidence="4">
    <location>
        <begin position="1"/>
        <end position="153"/>
    </location>
</feature>
<protein>
    <recommendedName>
        <fullName evidence="3">DNA gyrase inhibitor</fullName>
    </recommendedName>
</protein>
<dbReference type="NCBIfam" id="NF007451">
    <property type="entry name" value="PRK10016.1"/>
    <property type="match status" value="1"/>
</dbReference>
<gene>
    <name evidence="3" type="primary">sbmC</name>
    <name evidence="5" type="ORF">C8D90_104211</name>
</gene>
<dbReference type="PANTHER" id="PTHR40055:SF2">
    <property type="entry name" value="DNA GYRASE INHIBITOR"/>
    <property type="match status" value="1"/>
</dbReference>